<comment type="caution">
    <text evidence="1">The sequence shown here is derived from an EMBL/GenBank/DDBJ whole genome shotgun (WGS) entry which is preliminary data.</text>
</comment>
<sequence>MQLIAVIASNQTCFYCSDLMSPVFLFPPFSHFYVQSSHPNRAENMRGILQEEIRYRVKLLSGLAGGRGTTGNEPVRPFTDVQQREDSLTRRIKAAAAGFS</sequence>
<evidence type="ECO:0000313" key="1">
    <source>
        <dbReference type="EMBL" id="CAB1415503.1"/>
    </source>
</evidence>
<keyword evidence="2" id="KW-1185">Reference proteome</keyword>
<name>A0A9N7Y7H3_PLEPL</name>
<reference evidence="1" key="1">
    <citation type="submission" date="2020-03" db="EMBL/GenBank/DDBJ databases">
        <authorList>
            <person name="Weist P."/>
        </authorList>
    </citation>
    <scope>NUCLEOTIDE SEQUENCE</scope>
</reference>
<dbReference type="Proteomes" id="UP001153269">
    <property type="component" value="Unassembled WGS sequence"/>
</dbReference>
<gene>
    <name evidence="1" type="ORF">PLEPLA_LOCUS3219</name>
</gene>
<dbReference type="EMBL" id="CADEAL010000158">
    <property type="protein sequence ID" value="CAB1415503.1"/>
    <property type="molecule type" value="Genomic_DNA"/>
</dbReference>
<dbReference type="AlphaFoldDB" id="A0A9N7Y7H3"/>
<protein>
    <submittedName>
        <fullName evidence="1">Uncharacterized protein</fullName>
    </submittedName>
</protein>
<organism evidence="1 2">
    <name type="scientific">Pleuronectes platessa</name>
    <name type="common">European plaice</name>
    <dbReference type="NCBI Taxonomy" id="8262"/>
    <lineage>
        <taxon>Eukaryota</taxon>
        <taxon>Metazoa</taxon>
        <taxon>Chordata</taxon>
        <taxon>Craniata</taxon>
        <taxon>Vertebrata</taxon>
        <taxon>Euteleostomi</taxon>
        <taxon>Actinopterygii</taxon>
        <taxon>Neopterygii</taxon>
        <taxon>Teleostei</taxon>
        <taxon>Neoteleostei</taxon>
        <taxon>Acanthomorphata</taxon>
        <taxon>Carangaria</taxon>
        <taxon>Pleuronectiformes</taxon>
        <taxon>Pleuronectoidei</taxon>
        <taxon>Pleuronectidae</taxon>
        <taxon>Pleuronectes</taxon>
    </lineage>
</organism>
<accession>A0A9N7Y7H3</accession>
<evidence type="ECO:0000313" key="2">
    <source>
        <dbReference type="Proteomes" id="UP001153269"/>
    </source>
</evidence>
<proteinExistence type="predicted"/>